<dbReference type="PANTHER" id="PTHR33121">
    <property type="entry name" value="CYCLIC DI-GMP PHOSPHODIESTERASE PDEF"/>
    <property type="match status" value="1"/>
</dbReference>
<comment type="similarity">
    <text evidence="2">Belongs to the sodium:solute symporter (SSF) (TC 2.A.21) family.</text>
</comment>
<dbReference type="PROSITE" id="PS50887">
    <property type="entry name" value="GGDEF"/>
    <property type="match status" value="1"/>
</dbReference>
<evidence type="ECO:0000256" key="4">
    <source>
        <dbReference type="ARBA" id="ARBA00022989"/>
    </source>
</evidence>
<comment type="caution">
    <text evidence="9">The sequence shown here is derived from an EMBL/GenBank/DDBJ whole genome shotgun (WGS) entry which is preliminary data.</text>
</comment>
<dbReference type="RefSeq" id="WP_169203672.1">
    <property type="nucleotide sequence ID" value="NZ_CP059467.1"/>
</dbReference>
<evidence type="ECO:0000256" key="3">
    <source>
        <dbReference type="ARBA" id="ARBA00022692"/>
    </source>
</evidence>
<dbReference type="PANTHER" id="PTHR33121:SF70">
    <property type="entry name" value="SIGNALING PROTEIN YKOW"/>
    <property type="match status" value="1"/>
</dbReference>
<organism evidence="9 10">
    <name type="scientific">Aromatoleum bremense</name>
    <dbReference type="NCBI Taxonomy" id="76115"/>
    <lineage>
        <taxon>Bacteria</taxon>
        <taxon>Pseudomonadati</taxon>
        <taxon>Pseudomonadota</taxon>
        <taxon>Betaproteobacteria</taxon>
        <taxon>Rhodocyclales</taxon>
        <taxon>Rhodocyclaceae</taxon>
        <taxon>Aromatoleum</taxon>
    </lineage>
</organism>
<dbReference type="Gene3D" id="1.20.1730.10">
    <property type="entry name" value="Sodium/glucose cotransporter"/>
    <property type="match status" value="1"/>
</dbReference>
<protein>
    <submittedName>
        <fullName evidence="9">EAL domain-containing protein</fullName>
    </submittedName>
</protein>
<name>A0ABX1NYK0_9RHOO</name>
<feature type="domain" description="EAL" evidence="7">
    <location>
        <begin position="806"/>
        <end position="1063"/>
    </location>
</feature>
<dbReference type="InterPro" id="IPR043128">
    <property type="entry name" value="Rev_trsase/Diguanyl_cyclase"/>
</dbReference>
<feature type="transmembrane region" description="Helical" evidence="6">
    <location>
        <begin position="6"/>
        <end position="23"/>
    </location>
</feature>
<evidence type="ECO:0000259" key="7">
    <source>
        <dbReference type="PROSITE" id="PS50883"/>
    </source>
</evidence>
<feature type="transmembrane region" description="Helical" evidence="6">
    <location>
        <begin position="196"/>
        <end position="223"/>
    </location>
</feature>
<dbReference type="CDD" id="cd01948">
    <property type="entry name" value="EAL"/>
    <property type="match status" value="1"/>
</dbReference>
<dbReference type="InterPro" id="IPR001734">
    <property type="entry name" value="Na/solute_symporter"/>
</dbReference>
<feature type="transmembrane region" description="Helical" evidence="6">
    <location>
        <begin position="253"/>
        <end position="273"/>
    </location>
</feature>
<evidence type="ECO:0000256" key="6">
    <source>
        <dbReference type="SAM" id="Phobius"/>
    </source>
</evidence>
<dbReference type="EMBL" id="WTVP01000060">
    <property type="protein sequence ID" value="NMG17125.1"/>
    <property type="molecule type" value="Genomic_DNA"/>
</dbReference>
<dbReference type="Proteomes" id="UP000633943">
    <property type="component" value="Unassembled WGS sequence"/>
</dbReference>
<gene>
    <name evidence="9" type="ORF">GPA24_16615</name>
</gene>
<sequence>MLPAWVIVLVAAAYLGLLFFIAYRGDKAADAGRSLIANPYVYALSLGVYATAWTFYGSVGRATASGIGFLPVYLGPTVMVALWWTVLRKIIRIAKDNRLTSLADFISSRYGKSTVLAGLVTVIAVVGVTPYISLQLKAISTSFNVLRGYPEVLLLTADAPASIWADTAFYLALILAAFTIVFGTRKLDAAERHEGMVAAIAFESLVKLLAFLAVGAFVTWGMFDGIGDIFARATQVPRLAEVFTVGGGSIDVYRSWASLFSLAFLSMLAIMFLPRQFQVAVVENVDEVHLNKAIWLFPLYLLLFNLFVLPIAFGGVLHFGGAVDPDTFVLTLPMSGRQEALALLVFLGGFSAATGMVIVETIALSTMVCNDLVMPVLLRIKPLRLSERADLSGLLLAIRRATILIGLLLGYAYYRVAGEAYALVSIGLISFAAVAQFAPALLGGIYWKSGTRAGALAGLAAGFFVWAYTLMLPALIRSGWLPMDILAQGPFAVSLLRPLALFGLEGLDEITHAMLWSMIANVGAYLTVSLASDQSAVEQTQAVLFVDVFKHDRGAERAWRASGSLPDLYALLTRFLGAARAEEIFSAYARSRGLDWPQEVDAELVRHVEAQLSGVIGTASSRVVVASVIEEELLRDSLTGLPNRALLLSRIDDALKRGSVESGRGFALLFIILDRFRLITDSLGASAGDQLLIGVAQRLGACLRAGDTIAHLGDEQFAILLDDVRDAAEVAQFVVTLQGALATGFNLEGQAAFTPGSIGVAFGRPTYVDPADLLRDAETACHRAVARGGACHEIFAADMRARVVALLEMETNLRQAVITGEEFQVFYQPVVSLRTGVLSGFEALVRMRRPDGSLVPPSEFIPLTEETGLIVSIGRRILAEACRQMRDWQRKYPEHPPMQMSVNLAGRQFAEPDLMRQIEAVLAETGLDTHSLKLEVTETVIMEHAAAAAAVLEQLRAMGIKLLMDDFGTGYSSLSYLHRFPVNTLKIDASFVRRMDVDQKNADIIQTIVTLAHTLGMDLVAEGVETARQLEQLRALQVEYGQGYYFGKPLDAAAADALIASGQRW</sequence>
<accession>A0ABX1NYK0</accession>
<keyword evidence="5 6" id="KW-0472">Membrane</keyword>
<evidence type="ECO:0000256" key="1">
    <source>
        <dbReference type="ARBA" id="ARBA00004141"/>
    </source>
</evidence>
<proteinExistence type="inferred from homology"/>
<feature type="transmembrane region" description="Helical" evidence="6">
    <location>
        <begin position="454"/>
        <end position="476"/>
    </location>
</feature>
<evidence type="ECO:0000313" key="9">
    <source>
        <dbReference type="EMBL" id="NMG17125.1"/>
    </source>
</evidence>
<dbReference type="InterPro" id="IPR035919">
    <property type="entry name" value="EAL_sf"/>
</dbReference>
<feature type="transmembrane region" description="Helical" evidence="6">
    <location>
        <begin position="35"/>
        <end position="56"/>
    </location>
</feature>
<feature type="transmembrane region" description="Helical" evidence="6">
    <location>
        <begin position="294"/>
        <end position="320"/>
    </location>
</feature>
<dbReference type="InterPro" id="IPR029787">
    <property type="entry name" value="Nucleotide_cyclase"/>
</dbReference>
<dbReference type="PROSITE" id="PS50883">
    <property type="entry name" value="EAL"/>
    <property type="match status" value="1"/>
</dbReference>
<dbReference type="InterPro" id="IPR000160">
    <property type="entry name" value="GGDEF_dom"/>
</dbReference>
<dbReference type="InterPro" id="IPR001633">
    <property type="entry name" value="EAL_dom"/>
</dbReference>
<dbReference type="InterPro" id="IPR038377">
    <property type="entry name" value="Na/Glc_symporter_sf"/>
</dbReference>
<evidence type="ECO:0000256" key="2">
    <source>
        <dbReference type="ARBA" id="ARBA00006434"/>
    </source>
</evidence>
<dbReference type="NCBIfam" id="TIGR00254">
    <property type="entry name" value="GGDEF"/>
    <property type="match status" value="1"/>
</dbReference>
<evidence type="ECO:0000259" key="8">
    <source>
        <dbReference type="PROSITE" id="PS50887"/>
    </source>
</evidence>
<dbReference type="SMART" id="SM00267">
    <property type="entry name" value="GGDEF"/>
    <property type="match status" value="1"/>
</dbReference>
<feature type="transmembrane region" description="Helical" evidence="6">
    <location>
        <begin position="163"/>
        <end position="184"/>
    </location>
</feature>
<dbReference type="Pfam" id="PF00990">
    <property type="entry name" value="GGDEF"/>
    <property type="match status" value="1"/>
</dbReference>
<feature type="transmembrane region" description="Helical" evidence="6">
    <location>
        <begin position="68"/>
        <end position="87"/>
    </location>
</feature>
<feature type="transmembrane region" description="Helical" evidence="6">
    <location>
        <begin position="394"/>
        <end position="414"/>
    </location>
</feature>
<dbReference type="InterPro" id="IPR050706">
    <property type="entry name" value="Cyclic-di-GMP_PDE-like"/>
</dbReference>
<dbReference type="CDD" id="cd10322">
    <property type="entry name" value="SLC5sbd"/>
    <property type="match status" value="1"/>
</dbReference>
<feature type="transmembrane region" description="Helical" evidence="6">
    <location>
        <begin position="115"/>
        <end position="134"/>
    </location>
</feature>
<keyword evidence="10" id="KW-1185">Reference proteome</keyword>
<feature type="transmembrane region" description="Helical" evidence="6">
    <location>
        <begin position="340"/>
        <end position="373"/>
    </location>
</feature>
<keyword evidence="4 6" id="KW-1133">Transmembrane helix</keyword>
<evidence type="ECO:0000313" key="10">
    <source>
        <dbReference type="Proteomes" id="UP000633943"/>
    </source>
</evidence>
<feature type="transmembrane region" description="Helical" evidence="6">
    <location>
        <begin position="420"/>
        <end position="442"/>
    </location>
</feature>
<evidence type="ECO:0000256" key="5">
    <source>
        <dbReference type="ARBA" id="ARBA00023136"/>
    </source>
</evidence>
<dbReference type="SUPFAM" id="SSF141868">
    <property type="entry name" value="EAL domain-like"/>
    <property type="match status" value="1"/>
</dbReference>
<comment type="subcellular location">
    <subcellularLocation>
        <location evidence="1">Membrane</location>
        <topology evidence="1">Multi-pass membrane protein</topology>
    </subcellularLocation>
</comment>
<dbReference type="Pfam" id="PF00563">
    <property type="entry name" value="EAL"/>
    <property type="match status" value="1"/>
</dbReference>
<keyword evidence="3 6" id="KW-0812">Transmembrane</keyword>
<dbReference type="PROSITE" id="PS50283">
    <property type="entry name" value="NA_SOLUT_SYMP_3"/>
    <property type="match status" value="1"/>
</dbReference>
<dbReference type="SUPFAM" id="SSF55073">
    <property type="entry name" value="Nucleotide cyclase"/>
    <property type="match status" value="1"/>
</dbReference>
<reference evidence="9 10" key="1">
    <citation type="submission" date="2019-12" db="EMBL/GenBank/DDBJ databases">
        <title>Comparative genomics gives insights into the taxonomy of the Azoarcus-Aromatoleum group and reveals separate origins of nif in the plant-associated Azoarcus and non-plant-associated Aromatoleum sub-groups.</title>
        <authorList>
            <person name="Lafos M."/>
            <person name="Maluk M."/>
            <person name="Batista M."/>
            <person name="Junghare M."/>
            <person name="Carmona M."/>
            <person name="Faoro H."/>
            <person name="Cruz L.M."/>
            <person name="Battistoni F."/>
            <person name="De Souza E."/>
            <person name="Pedrosa F."/>
            <person name="Chen W.-M."/>
            <person name="Poole P.S."/>
            <person name="Dixon R.A."/>
            <person name="James E.K."/>
        </authorList>
    </citation>
    <scope>NUCLEOTIDE SEQUENCE [LARGE SCALE GENOMIC DNA]</scope>
    <source>
        <strain evidence="9 10">PbN1</strain>
    </source>
</reference>
<dbReference type="CDD" id="cd01949">
    <property type="entry name" value="GGDEF"/>
    <property type="match status" value="1"/>
</dbReference>
<dbReference type="SMART" id="SM00052">
    <property type="entry name" value="EAL"/>
    <property type="match status" value="1"/>
</dbReference>
<feature type="domain" description="GGDEF" evidence="8">
    <location>
        <begin position="664"/>
        <end position="797"/>
    </location>
</feature>
<dbReference type="Gene3D" id="3.30.70.270">
    <property type="match status" value="1"/>
</dbReference>
<dbReference type="Gene3D" id="3.20.20.450">
    <property type="entry name" value="EAL domain"/>
    <property type="match status" value="1"/>
</dbReference>